<dbReference type="AlphaFoldDB" id="A0A4P9ZK24"/>
<feature type="region of interest" description="Disordered" evidence="2">
    <location>
        <begin position="712"/>
        <end position="746"/>
    </location>
</feature>
<accession>A0A4P9ZK24</accession>
<dbReference type="SUPFAM" id="SSF50729">
    <property type="entry name" value="PH domain-like"/>
    <property type="match status" value="1"/>
</dbReference>
<evidence type="ECO:0000313" key="5">
    <source>
        <dbReference type="Proteomes" id="UP000268321"/>
    </source>
</evidence>
<organism evidence="4 5">
    <name type="scientific">Metschnikowia bicuspidata</name>
    <dbReference type="NCBI Taxonomy" id="27322"/>
    <lineage>
        <taxon>Eukaryota</taxon>
        <taxon>Fungi</taxon>
        <taxon>Dikarya</taxon>
        <taxon>Ascomycota</taxon>
        <taxon>Saccharomycotina</taxon>
        <taxon>Pichiomycetes</taxon>
        <taxon>Metschnikowiaceae</taxon>
        <taxon>Metschnikowia</taxon>
    </lineage>
</organism>
<protein>
    <recommendedName>
        <fullName evidence="3">PH domain-containing protein</fullName>
    </recommendedName>
</protein>
<dbReference type="OrthoDB" id="5598057at2759"/>
<dbReference type="Pfam" id="PF20400">
    <property type="entry name" value="BAR_4"/>
    <property type="match status" value="1"/>
</dbReference>
<evidence type="ECO:0000259" key="3">
    <source>
        <dbReference type="PROSITE" id="PS50003"/>
    </source>
</evidence>
<dbReference type="PROSITE" id="PS50003">
    <property type="entry name" value="PH_DOMAIN"/>
    <property type="match status" value="1"/>
</dbReference>
<dbReference type="Gene3D" id="2.30.29.30">
    <property type="entry name" value="Pleckstrin-homology domain (PH domain)/Phosphotyrosine-binding domain (PTB)"/>
    <property type="match status" value="1"/>
</dbReference>
<evidence type="ECO:0000313" key="4">
    <source>
        <dbReference type="EMBL" id="RKP32470.1"/>
    </source>
</evidence>
<keyword evidence="1" id="KW-0597">Phosphoprotein</keyword>
<proteinExistence type="predicted"/>
<dbReference type="PANTHER" id="PTHR31941">
    <property type="entry name" value="CYTOSKELETAL SIGNALING PROTEIN SLM1"/>
    <property type="match status" value="1"/>
</dbReference>
<feature type="domain" description="PH" evidence="3">
    <location>
        <begin position="345"/>
        <end position="447"/>
    </location>
</feature>
<sequence length="760" mass="84679">MSDHRNPLSVNIPYEFKSPQDYPTEAVAARFQAYRDILKSLIAYLEQYASVEEEIVRQQARLQQAVGASSEPLPDQRHSSSGSRRDRMHEEGALSALNQFFLPIGNGSIQDIPTILTKFHLQNVQNGRRTLKEIRLTVIPKLDDLRKDLLIKIKEIKSLHNDFDSKLAKEITNTGAMLAIYAHSCDLANRLGMASTAASKSHHEPGNVAESIKKDPFLAKLKLQAQLKHQLREEDYLYRAYANLQSSSEQLESIVVKEVQTYLGHFLGLVESEKNSVSDFLVPTLTEGFLAKEPNFEWQSFVERNLPKSSTISNRTISGKFIDLHFPPRKLSDLSIPEYNSMISIPIKQGYLERKSKFLKSISRNYYVLTCSYLHEFKTHDLKKDPSNSISLDYCLVSVHSKDPGGCKFDLMIKGSSLMNRGHTSVFKCETPQAMKDWYDDLKTLTSLPGPAERAKRMNKMLSANTALEKKESRVLSILSTQTNQISLRSGVSSARVNIPSPKKRHSVVYKSDSLASSLHHRPSSTFSNRNQHTPQMSHYNDLGDALLTSAAERTNESIVDEHGDLFIKAKLQDANQSATSGIVPQFTQPNHSVVQYPNSQSYVVPNNSMIPQNYRYYINQASQRPQQFYDPVSQQFFTINSIPALQVQQLPISSHQDVNTSNGANPTPQYLLSSPLPPHNRTLSPGTTEVVPVAVPAVLVLSILNQDEANNGGSAPYPLQVGGALDSESEANGQASPATDQDTVQLADDVSKLAVTEGK</sequence>
<dbReference type="EMBL" id="ML004431">
    <property type="protein sequence ID" value="RKP32470.1"/>
    <property type="molecule type" value="Genomic_DNA"/>
</dbReference>
<dbReference type="InterPro" id="IPR001849">
    <property type="entry name" value="PH_domain"/>
</dbReference>
<name>A0A4P9ZK24_9ASCO</name>
<evidence type="ECO:0000256" key="1">
    <source>
        <dbReference type="ARBA" id="ARBA00022553"/>
    </source>
</evidence>
<dbReference type="Pfam" id="PF20399">
    <property type="entry name" value="PH_20"/>
    <property type="match status" value="1"/>
</dbReference>
<feature type="compositionally biased region" description="Basic and acidic residues" evidence="2">
    <location>
        <begin position="74"/>
        <end position="88"/>
    </location>
</feature>
<feature type="region of interest" description="Disordered" evidence="2">
    <location>
        <begin position="656"/>
        <end position="686"/>
    </location>
</feature>
<keyword evidence="5" id="KW-1185">Reference proteome</keyword>
<dbReference type="Proteomes" id="UP000268321">
    <property type="component" value="Unassembled WGS sequence"/>
</dbReference>
<dbReference type="InterPro" id="IPR046868">
    <property type="entry name" value="BAR_4"/>
</dbReference>
<dbReference type="InterPro" id="IPR046869">
    <property type="entry name" value="SLM1/RGC1-like_PH"/>
</dbReference>
<feature type="region of interest" description="Disordered" evidence="2">
    <location>
        <begin position="66"/>
        <end position="88"/>
    </location>
</feature>
<dbReference type="InterPro" id="IPR011993">
    <property type="entry name" value="PH-like_dom_sf"/>
</dbReference>
<evidence type="ECO:0000256" key="2">
    <source>
        <dbReference type="SAM" id="MobiDB-lite"/>
    </source>
</evidence>
<reference evidence="5" key="1">
    <citation type="journal article" date="2018" name="Nat. Microbiol.">
        <title>Leveraging single-cell genomics to expand the fungal tree of life.</title>
        <authorList>
            <person name="Ahrendt S.R."/>
            <person name="Quandt C.A."/>
            <person name="Ciobanu D."/>
            <person name="Clum A."/>
            <person name="Salamov A."/>
            <person name="Andreopoulos B."/>
            <person name="Cheng J.F."/>
            <person name="Woyke T."/>
            <person name="Pelin A."/>
            <person name="Henrissat B."/>
            <person name="Reynolds N.K."/>
            <person name="Benny G.L."/>
            <person name="Smith M.E."/>
            <person name="James T.Y."/>
            <person name="Grigoriev I.V."/>
        </authorList>
    </citation>
    <scope>NUCLEOTIDE SEQUENCE [LARGE SCALE GENOMIC DNA]</scope>
    <source>
        <strain evidence="5">Baker2002</strain>
    </source>
</reference>
<gene>
    <name evidence="4" type="ORF">METBISCDRAFT_12013</name>
</gene>
<feature type="compositionally biased region" description="Polar residues" evidence="2">
    <location>
        <begin position="656"/>
        <end position="673"/>
    </location>
</feature>
<dbReference type="PANTHER" id="PTHR31941:SF16">
    <property type="entry name" value="PHOSPHATIDYLINOSITOL 4,5-BISPHOSPHATE-BINDING PROTEIN SLM1-RELATED"/>
    <property type="match status" value="1"/>
</dbReference>
<feature type="compositionally biased region" description="Polar residues" evidence="2">
    <location>
        <begin position="731"/>
        <end position="745"/>
    </location>
</feature>
<dbReference type="SMART" id="SM00233">
    <property type="entry name" value="PH"/>
    <property type="match status" value="1"/>
</dbReference>